<dbReference type="GO" id="GO:0008836">
    <property type="term" value="F:diaminopimelate decarboxylase activity"/>
    <property type="evidence" value="ECO:0007669"/>
    <property type="project" value="UniProtKB-EC"/>
</dbReference>
<dbReference type="PRINTS" id="PR01179">
    <property type="entry name" value="ODADCRBXLASE"/>
</dbReference>
<comment type="similarity">
    <text evidence="5">Belongs to the Orn/Lys/Arg decarboxylase class-II family. LysA subfamily.</text>
</comment>
<dbReference type="NCBIfam" id="TIGR01048">
    <property type="entry name" value="lysA"/>
    <property type="match status" value="1"/>
</dbReference>
<comment type="function">
    <text evidence="5">Specifically catalyzes the decarboxylation of meso-diaminopimelate (meso-DAP) to L-lysine.</text>
</comment>
<accession>A0ABW2LAX2</accession>
<proteinExistence type="inferred from homology"/>
<keyword evidence="3 5" id="KW-0663">Pyridoxal phosphate</keyword>
<dbReference type="PRINTS" id="PR01181">
    <property type="entry name" value="DAPDCRBXLASE"/>
</dbReference>
<evidence type="ECO:0000256" key="5">
    <source>
        <dbReference type="HAMAP-Rule" id="MF_02120"/>
    </source>
</evidence>
<comment type="cofactor">
    <cofactor evidence="1 5 7">
        <name>pyridoxal 5'-phosphate</name>
        <dbReference type="ChEBI" id="CHEBI:597326"/>
    </cofactor>
</comment>
<dbReference type="InterPro" id="IPR022653">
    <property type="entry name" value="De-COase2_pyr-phos_BS"/>
</dbReference>
<comment type="catalytic activity">
    <reaction evidence="5 7">
        <text>meso-2,6-diaminopimelate + H(+) = L-lysine + CO2</text>
        <dbReference type="Rhea" id="RHEA:15101"/>
        <dbReference type="ChEBI" id="CHEBI:15378"/>
        <dbReference type="ChEBI" id="CHEBI:16526"/>
        <dbReference type="ChEBI" id="CHEBI:32551"/>
        <dbReference type="ChEBI" id="CHEBI:57791"/>
        <dbReference type="EC" id="4.1.1.20"/>
    </reaction>
</comment>
<comment type="pathway">
    <text evidence="5 7">Amino-acid biosynthesis; L-lysine biosynthesis via DAP pathway; L-lysine from DL-2,6-diaminopimelate: step 1/1.</text>
</comment>
<evidence type="ECO:0000256" key="6">
    <source>
        <dbReference type="NCBIfam" id="TIGR01048"/>
    </source>
</evidence>
<feature type="modified residue" description="N6-(pyridoxal phosphate)lysine" evidence="5">
    <location>
        <position position="60"/>
    </location>
</feature>
<sequence>MHGFAYKNGSLHCEDVDLSALVQEHGTPLYVYSAGTILDHYTRLDQALEGVEHEVAYAVKANSNLSVLRLLAEHGASFDIVSGGELFRVIKAGGDPAHCTFAGVGKTREEIEYALKQGIYSFNVESAEELRYLDKVAGELGMVAPAAVRVNPNVDAKTHKYISTGKSENKFGVDFEAISDLYARAAEELPNVKLRGLQMHIGSQLTSIKPFVEAVEKVTPLVKQLKADHGIEFWSIGGGIGIVYQDSLESGSVDWWDSKSEQDRPLTLAQYGDALLPKLKDLGLKILLEPGRAIVGNAGVLLTECLYEKKGSAKTFKIVDAGMNDLIRPALYEGHHEIVPVKEPGSERVKVDVVGPICESGDFFCQDRELPDFQPGEVIALMSAGAYGFVMASNYNSRPFPAEILVEGAEAKVVRKRQTLDDLIAGEA</sequence>
<dbReference type="InterPro" id="IPR002986">
    <property type="entry name" value="DAP_deCOOHase_LysA"/>
</dbReference>
<feature type="binding site" evidence="5">
    <location>
        <position position="332"/>
    </location>
    <ligand>
        <name>substrate</name>
    </ligand>
</feature>
<keyword evidence="5" id="KW-0028">Amino-acid biosynthesis</keyword>
<feature type="binding site" evidence="5">
    <location>
        <position position="359"/>
    </location>
    <ligand>
        <name>substrate</name>
    </ligand>
</feature>
<dbReference type="InterPro" id="IPR000183">
    <property type="entry name" value="Orn/DAP/Arg_de-COase"/>
</dbReference>
<keyword evidence="11" id="KW-1185">Reference proteome</keyword>
<dbReference type="InterPro" id="IPR009006">
    <property type="entry name" value="Ala_racemase/Decarboxylase_C"/>
</dbReference>
<feature type="binding site" evidence="5">
    <location>
        <position position="387"/>
    </location>
    <ligand>
        <name>pyridoxal 5'-phosphate</name>
        <dbReference type="ChEBI" id="CHEBI:597326"/>
    </ligand>
</feature>
<comment type="subunit">
    <text evidence="5">Homodimer.</text>
</comment>
<evidence type="ECO:0000256" key="7">
    <source>
        <dbReference type="RuleBase" id="RU003738"/>
    </source>
</evidence>
<gene>
    <name evidence="5 10" type="primary">lysA</name>
    <name evidence="10" type="ORF">ACFQY0_15605</name>
</gene>
<reference evidence="11" key="1">
    <citation type="journal article" date="2019" name="Int. J. Syst. Evol. Microbiol.">
        <title>The Global Catalogue of Microorganisms (GCM) 10K type strain sequencing project: providing services to taxonomists for standard genome sequencing and annotation.</title>
        <authorList>
            <consortium name="The Broad Institute Genomics Platform"/>
            <consortium name="The Broad Institute Genome Sequencing Center for Infectious Disease"/>
            <person name="Wu L."/>
            <person name="Ma J."/>
        </authorList>
    </citation>
    <scope>NUCLEOTIDE SEQUENCE [LARGE SCALE GENOMIC DNA]</scope>
    <source>
        <strain evidence="11">CGMCC 4.1467</strain>
    </source>
</reference>
<evidence type="ECO:0000259" key="8">
    <source>
        <dbReference type="Pfam" id="PF00278"/>
    </source>
</evidence>
<dbReference type="InterPro" id="IPR029066">
    <property type="entry name" value="PLP-binding_barrel"/>
</dbReference>
<evidence type="ECO:0000313" key="10">
    <source>
        <dbReference type="EMBL" id="MFC7338621.1"/>
    </source>
</evidence>
<evidence type="ECO:0000256" key="3">
    <source>
        <dbReference type="ARBA" id="ARBA00022898"/>
    </source>
</evidence>
<dbReference type="CDD" id="cd06828">
    <property type="entry name" value="PLPDE_III_DapDC"/>
    <property type="match status" value="1"/>
</dbReference>
<dbReference type="InterPro" id="IPR022644">
    <property type="entry name" value="De-COase2_N"/>
</dbReference>
<dbReference type="EC" id="4.1.1.20" evidence="5 6"/>
<feature type="binding site" evidence="5">
    <location>
        <position position="292"/>
    </location>
    <ligand>
        <name>substrate</name>
    </ligand>
</feature>
<organism evidence="10 11">
    <name type="scientific">Haloferula chungangensis</name>
    <dbReference type="NCBI Taxonomy" id="1048331"/>
    <lineage>
        <taxon>Bacteria</taxon>
        <taxon>Pseudomonadati</taxon>
        <taxon>Verrucomicrobiota</taxon>
        <taxon>Verrucomicrobiia</taxon>
        <taxon>Verrucomicrobiales</taxon>
        <taxon>Verrucomicrobiaceae</taxon>
        <taxon>Haloferula</taxon>
    </lineage>
</organism>
<dbReference type="SUPFAM" id="SSF51419">
    <property type="entry name" value="PLP-binding barrel"/>
    <property type="match status" value="1"/>
</dbReference>
<dbReference type="Proteomes" id="UP001596472">
    <property type="component" value="Unassembled WGS sequence"/>
</dbReference>
<dbReference type="PANTHER" id="PTHR43727">
    <property type="entry name" value="DIAMINOPIMELATE DECARBOXYLASE"/>
    <property type="match status" value="1"/>
</dbReference>
<name>A0ABW2LAX2_9BACT</name>
<evidence type="ECO:0000256" key="2">
    <source>
        <dbReference type="ARBA" id="ARBA00022793"/>
    </source>
</evidence>
<dbReference type="Pfam" id="PF00278">
    <property type="entry name" value="Orn_DAP_Arg_deC"/>
    <property type="match status" value="1"/>
</dbReference>
<dbReference type="SUPFAM" id="SSF50621">
    <property type="entry name" value="Alanine racemase C-terminal domain-like"/>
    <property type="match status" value="1"/>
</dbReference>
<feature type="binding site" evidence="5">
    <location>
        <position position="239"/>
    </location>
    <ligand>
        <name>pyridoxal 5'-phosphate</name>
        <dbReference type="ChEBI" id="CHEBI:597326"/>
    </ligand>
</feature>
<dbReference type="PANTHER" id="PTHR43727:SF2">
    <property type="entry name" value="GROUP IV DECARBOXYLASE"/>
    <property type="match status" value="1"/>
</dbReference>
<feature type="binding site" evidence="5">
    <location>
        <position position="387"/>
    </location>
    <ligand>
        <name>substrate</name>
    </ligand>
</feature>
<feature type="domain" description="Orn/DAP/Arg decarboxylase 2 N-terminal" evidence="9">
    <location>
        <begin position="36"/>
        <end position="295"/>
    </location>
</feature>
<feature type="domain" description="Orn/DAP/Arg decarboxylase 2 C-terminal" evidence="8">
    <location>
        <begin position="30"/>
        <end position="385"/>
    </location>
</feature>
<dbReference type="RefSeq" id="WP_379714160.1">
    <property type="nucleotide sequence ID" value="NZ_JBHTBS010000008.1"/>
</dbReference>
<keyword evidence="5 7" id="KW-0457">Lysine biosynthesis</keyword>
<keyword evidence="2 5" id="KW-0210">Decarboxylase</keyword>
<feature type="binding site" evidence="5">
    <location>
        <position position="328"/>
    </location>
    <ligand>
        <name>substrate</name>
    </ligand>
</feature>
<evidence type="ECO:0000313" key="11">
    <source>
        <dbReference type="Proteomes" id="UP001596472"/>
    </source>
</evidence>
<comment type="caution">
    <text evidence="10">The sequence shown here is derived from an EMBL/GenBank/DDBJ whole genome shotgun (WGS) entry which is preliminary data.</text>
</comment>
<evidence type="ECO:0000259" key="9">
    <source>
        <dbReference type="Pfam" id="PF02784"/>
    </source>
</evidence>
<dbReference type="PROSITE" id="PS00878">
    <property type="entry name" value="ODR_DC_2_1"/>
    <property type="match status" value="1"/>
</dbReference>
<protein>
    <recommendedName>
        <fullName evidence="5 6">Diaminopimelate decarboxylase</fullName>
        <shortName evidence="5">DAP decarboxylase</shortName>
        <shortName evidence="5">DAPDC</shortName>
        <ecNumber evidence="5 6">4.1.1.20</ecNumber>
    </recommendedName>
</protein>
<keyword evidence="4 5" id="KW-0456">Lyase</keyword>
<dbReference type="Pfam" id="PF02784">
    <property type="entry name" value="Orn_Arg_deC_N"/>
    <property type="match status" value="1"/>
</dbReference>
<feature type="binding site" evidence="5">
    <location>
        <begin position="289"/>
        <end position="292"/>
    </location>
    <ligand>
        <name>pyridoxal 5'-phosphate</name>
        <dbReference type="ChEBI" id="CHEBI:597326"/>
    </ligand>
</feature>
<evidence type="ECO:0000256" key="1">
    <source>
        <dbReference type="ARBA" id="ARBA00001933"/>
    </source>
</evidence>
<dbReference type="Gene3D" id="3.20.20.10">
    <property type="entry name" value="Alanine racemase"/>
    <property type="match status" value="1"/>
</dbReference>
<dbReference type="Gene3D" id="2.40.37.10">
    <property type="entry name" value="Lyase, Ornithine Decarboxylase, Chain A, domain 1"/>
    <property type="match status" value="1"/>
</dbReference>
<dbReference type="InterPro" id="IPR022643">
    <property type="entry name" value="De-COase2_C"/>
</dbReference>
<evidence type="ECO:0000256" key="4">
    <source>
        <dbReference type="ARBA" id="ARBA00023239"/>
    </source>
</evidence>
<dbReference type="HAMAP" id="MF_02120">
    <property type="entry name" value="LysA"/>
    <property type="match status" value="1"/>
</dbReference>
<dbReference type="EMBL" id="JBHTBS010000008">
    <property type="protein sequence ID" value="MFC7338621.1"/>
    <property type="molecule type" value="Genomic_DNA"/>
</dbReference>